<gene>
    <name evidence="1" type="ORF">SAMN04487955_10183</name>
</gene>
<evidence type="ECO:0000313" key="2">
    <source>
        <dbReference type="Proteomes" id="UP000198693"/>
    </source>
</evidence>
<evidence type="ECO:0000313" key="1">
    <source>
        <dbReference type="EMBL" id="SFU28801.1"/>
    </source>
</evidence>
<name>A0A1I7EY06_9GAMM</name>
<accession>A0A1I7EY06</accession>
<sequence length="87" mass="9263">MPVPLQRPYAIHQRLKHRIDIGSRLGARDVGTIAPIALAGIDQHAVASIGECRIAMLIMQHTTMRIDADNAGVGQGGLTLPRCAEVG</sequence>
<dbReference type="AlphaFoldDB" id="A0A1I7EY06"/>
<dbReference type="Proteomes" id="UP000198693">
    <property type="component" value="Unassembled WGS sequence"/>
</dbReference>
<dbReference type="EMBL" id="FPBP01000001">
    <property type="protein sequence ID" value="SFU28801.1"/>
    <property type="molecule type" value="Genomic_DNA"/>
</dbReference>
<keyword evidence="2" id="KW-1185">Reference proteome</keyword>
<dbReference type="STRING" id="463301.SAMN04487955_10183"/>
<organism evidence="1 2">
    <name type="scientific">Halomonas korlensis</name>
    <dbReference type="NCBI Taxonomy" id="463301"/>
    <lineage>
        <taxon>Bacteria</taxon>
        <taxon>Pseudomonadati</taxon>
        <taxon>Pseudomonadota</taxon>
        <taxon>Gammaproteobacteria</taxon>
        <taxon>Oceanospirillales</taxon>
        <taxon>Halomonadaceae</taxon>
        <taxon>Halomonas</taxon>
    </lineage>
</organism>
<protein>
    <submittedName>
        <fullName evidence="1">Uncharacterized protein</fullName>
    </submittedName>
</protein>
<reference evidence="2" key="1">
    <citation type="submission" date="2016-10" db="EMBL/GenBank/DDBJ databases">
        <authorList>
            <person name="Varghese N."/>
            <person name="Submissions S."/>
        </authorList>
    </citation>
    <scope>NUCLEOTIDE SEQUENCE [LARGE SCALE GENOMIC DNA]</scope>
    <source>
        <strain evidence="2">CGMCC 1.6981</strain>
    </source>
</reference>
<proteinExistence type="predicted"/>